<evidence type="ECO:0000256" key="4">
    <source>
        <dbReference type="ARBA" id="ARBA00011744"/>
    </source>
</evidence>
<dbReference type="PANTHER" id="PTHR30239:SF0">
    <property type="entry name" value="ACETOLACTATE SYNTHASE SMALL SUBUNIT 1, CHLOROPLASTIC"/>
    <property type="match status" value="1"/>
</dbReference>
<keyword evidence="5 8" id="KW-0028">Amino-acid biosynthesis</keyword>
<dbReference type="UniPathway" id="UPA00047">
    <property type="reaction ID" value="UER00055"/>
</dbReference>
<evidence type="ECO:0000256" key="3">
    <source>
        <dbReference type="ARBA" id="ARBA00006341"/>
    </source>
</evidence>
<dbReference type="InterPro" id="IPR002912">
    <property type="entry name" value="ACT_dom"/>
</dbReference>
<dbReference type="GO" id="GO:0009099">
    <property type="term" value="P:L-valine biosynthetic process"/>
    <property type="evidence" value="ECO:0007669"/>
    <property type="project" value="UniProtKB-UniRule"/>
</dbReference>
<dbReference type="AlphaFoldDB" id="A0A399EYM1"/>
<dbReference type="GO" id="GO:0009097">
    <property type="term" value="P:isoleucine biosynthetic process"/>
    <property type="evidence" value="ECO:0007669"/>
    <property type="project" value="UniProtKB-UniRule"/>
</dbReference>
<dbReference type="Gene3D" id="3.30.70.260">
    <property type="match status" value="1"/>
</dbReference>
<dbReference type="FunFam" id="3.30.70.1150:FF:000001">
    <property type="entry name" value="Acetolactate synthase small subunit"/>
    <property type="match status" value="1"/>
</dbReference>
<dbReference type="OrthoDB" id="9787365at2"/>
<evidence type="ECO:0000313" key="11">
    <source>
        <dbReference type="Proteomes" id="UP000265341"/>
    </source>
</evidence>
<name>A0A399EYM1_9DEIN</name>
<evidence type="ECO:0000256" key="6">
    <source>
        <dbReference type="ARBA" id="ARBA00023304"/>
    </source>
</evidence>
<comment type="pathway">
    <text evidence="2 8">Amino-acid biosynthesis; L-valine biosynthesis; L-valine from pyruvate: step 1/4.</text>
</comment>
<sequence>MRHVVSVLVQDKPGVLQRIAGLIARRGFNIESLAVGRTHQEGLSRISLVVTGDDRVLEQVEKQLNRLIEVIKVTDHSEPHVERELALVKVAVPGMEERLEIKDIAEAFRARIVDVARKSIIFELTGDSSKVHNFIEAMRPYGLLEVMRTGAVALSRGEQVLKVREKKPAV</sequence>
<comment type="function">
    <text evidence="8">Catalyzes the conversion of 2 pyruvate molecules into acetolactate in the first common step of the biosynthetic pathway of the branched-amino acids such as leucine, isoleucine, and valine.</text>
</comment>
<dbReference type="FunFam" id="3.30.70.260:FF:000001">
    <property type="entry name" value="Acetolactate synthase, small subunit"/>
    <property type="match status" value="1"/>
</dbReference>
<dbReference type="PANTHER" id="PTHR30239">
    <property type="entry name" value="ACETOLACTATE SYNTHASE SMALL SUBUNIT"/>
    <property type="match status" value="1"/>
</dbReference>
<dbReference type="InterPro" id="IPR027271">
    <property type="entry name" value="Acetolactate_synth/TF_NikR_C"/>
</dbReference>
<dbReference type="EMBL" id="QWLA01000002">
    <property type="protein sequence ID" value="RIH89657.1"/>
    <property type="molecule type" value="Genomic_DNA"/>
</dbReference>
<comment type="similarity">
    <text evidence="3 8">Belongs to the acetolactate synthase small subunit family.</text>
</comment>
<feature type="domain" description="ACT" evidence="9">
    <location>
        <begin position="4"/>
        <end position="78"/>
    </location>
</feature>
<dbReference type="EC" id="2.2.1.6" evidence="8"/>
<dbReference type="InterPro" id="IPR054480">
    <property type="entry name" value="AHAS_small-like_ACT"/>
</dbReference>
<dbReference type="Proteomes" id="UP000265341">
    <property type="component" value="Unassembled WGS sequence"/>
</dbReference>
<keyword evidence="6 8" id="KW-0100">Branched-chain amino acid biosynthesis</keyword>
<organism evidence="10 11">
    <name type="scientific">Calidithermus roseus</name>
    <dbReference type="NCBI Taxonomy" id="1644118"/>
    <lineage>
        <taxon>Bacteria</taxon>
        <taxon>Thermotogati</taxon>
        <taxon>Deinococcota</taxon>
        <taxon>Deinococci</taxon>
        <taxon>Thermales</taxon>
        <taxon>Thermaceae</taxon>
        <taxon>Calidithermus</taxon>
    </lineage>
</organism>
<evidence type="ECO:0000256" key="8">
    <source>
        <dbReference type="RuleBase" id="RU368092"/>
    </source>
</evidence>
<evidence type="ECO:0000256" key="1">
    <source>
        <dbReference type="ARBA" id="ARBA00004974"/>
    </source>
</evidence>
<evidence type="ECO:0000256" key="2">
    <source>
        <dbReference type="ARBA" id="ARBA00005025"/>
    </source>
</evidence>
<dbReference type="PROSITE" id="PS51671">
    <property type="entry name" value="ACT"/>
    <property type="match status" value="1"/>
</dbReference>
<dbReference type="GO" id="GO:0003984">
    <property type="term" value="F:acetolactate synthase activity"/>
    <property type="evidence" value="ECO:0007669"/>
    <property type="project" value="UniProtKB-UniRule"/>
</dbReference>
<protein>
    <recommendedName>
        <fullName evidence="8">Acetolactate synthase small subunit</fullName>
        <shortName evidence="8">AHAS</shortName>
        <shortName evidence="8">ALS</shortName>
        <ecNumber evidence="8">2.2.1.6</ecNumber>
    </recommendedName>
    <alternativeName>
        <fullName evidence="8">Acetohydroxy-acid synthase small subunit</fullName>
    </alternativeName>
</protein>
<proteinExistence type="inferred from homology"/>
<comment type="caution">
    <text evidence="10">The sequence shown here is derived from an EMBL/GenBank/DDBJ whole genome shotgun (WGS) entry which is preliminary data.</text>
</comment>
<accession>A0A399EYM1</accession>
<dbReference type="InterPro" id="IPR019455">
    <property type="entry name" value="Acetolactate_synth_ssu_C"/>
</dbReference>
<dbReference type="InterPro" id="IPR045865">
    <property type="entry name" value="ACT-like_dom_sf"/>
</dbReference>
<gene>
    <name evidence="10" type="primary">ilvH</name>
    <name evidence="10" type="ORF">Mrose_00246</name>
</gene>
<dbReference type="InterPro" id="IPR004789">
    <property type="entry name" value="Acetalactate_synth_ssu"/>
</dbReference>
<dbReference type="RefSeq" id="WP_119275610.1">
    <property type="nucleotide sequence ID" value="NZ_QWLA01000002.1"/>
</dbReference>
<evidence type="ECO:0000259" key="9">
    <source>
        <dbReference type="PROSITE" id="PS51671"/>
    </source>
</evidence>
<dbReference type="UniPathway" id="UPA00049">
    <property type="reaction ID" value="UER00059"/>
</dbReference>
<reference evidence="10 11" key="1">
    <citation type="submission" date="2018-08" db="EMBL/GenBank/DDBJ databases">
        <title>Meiothermus roseus NBRC 110900 genome sequencing project.</title>
        <authorList>
            <person name="Da Costa M.S."/>
            <person name="Albuquerque L."/>
            <person name="Raposo P."/>
            <person name="Froufe H.J.C."/>
            <person name="Barroso C.S."/>
            <person name="Egas C."/>
        </authorList>
    </citation>
    <scope>NUCLEOTIDE SEQUENCE [LARGE SCALE GENOMIC DNA]</scope>
    <source>
        <strain evidence="10 11">NBRC 110900</strain>
    </source>
</reference>
<comment type="subunit">
    <text evidence="4 8">Dimer of large and small chains.</text>
</comment>
<comment type="catalytic activity">
    <reaction evidence="7 8">
        <text>2 pyruvate + H(+) = (2S)-2-acetolactate + CO2</text>
        <dbReference type="Rhea" id="RHEA:25249"/>
        <dbReference type="ChEBI" id="CHEBI:15361"/>
        <dbReference type="ChEBI" id="CHEBI:15378"/>
        <dbReference type="ChEBI" id="CHEBI:16526"/>
        <dbReference type="ChEBI" id="CHEBI:58476"/>
        <dbReference type="EC" id="2.2.1.6"/>
    </reaction>
</comment>
<dbReference type="CDD" id="cd04878">
    <property type="entry name" value="ACT_AHAS"/>
    <property type="match status" value="1"/>
</dbReference>
<dbReference type="SUPFAM" id="SSF55021">
    <property type="entry name" value="ACT-like"/>
    <property type="match status" value="2"/>
</dbReference>
<dbReference type="InterPro" id="IPR039557">
    <property type="entry name" value="AHAS_ACT"/>
</dbReference>
<dbReference type="NCBIfam" id="TIGR00119">
    <property type="entry name" value="acolac_sm"/>
    <property type="match status" value="1"/>
</dbReference>
<dbReference type="Pfam" id="PF22629">
    <property type="entry name" value="ACT_AHAS_ss"/>
    <property type="match status" value="1"/>
</dbReference>
<dbReference type="Pfam" id="PF10369">
    <property type="entry name" value="ALS_ss_C"/>
    <property type="match status" value="1"/>
</dbReference>
<evidence type="ECO:0000256" key="5">
    <source>
        <dbReference type="ARBA" id="ARBA00022605"/>
    </source>
</evidence>
<keyword evidence="8 10" id="KW-0808">Transferase</keyword>
<comment type="pathway">
    <text evidence="1 8">Amino-acid biosynthesis; L-isoleucine biosynthesis; L-isoleucine from 2-oxobutanoate: step 1/4.</text>
</comment>
<dbReference type="NCBIfam" id="NF008864">
    <property type="entry name" value="PRK11895.1"/>
    <property type="match status" value="1"/>
</dbReference>
<keyword evidence="11" id="KW-1185">Reference proteome</keyword>
<dbReference type="GO" id="GO:0005829">
    <property type="term" value="C:cytosol"/>
    <property type="evidence" value="ECO:0007669"/>
    <property type="project" value="TreeGrafter"/>
</dbReference>
<dbReference type="GO" id="GO:1990610">
    <property type="term" value="F:acetolactate synthase regulator activity"/>
    <property type="evidence" value="ECO:0007669"/>
    <property type="project" value="UniProtKB-UniRule"/>
</dbReference>
<evidence type="ECO:0000313" key="10">
    <source>
        <dbReference type="EMBL" id="RIH89657.1"/>
    </source>
</evidence>
<evidence type="ECO:0000256" key="7">
    <source>
        <dbReference type="ARBA" id="ARBA00048670"/>
    </source>
</evidence>
<dbReference type="Gene3D" id="3.30.70.1150">
    <property type="entry name" value="ACT-like. Chain A, domain 2"/>
    <property type="match status" value="1"/>
</dbReference>